<evidence type="ECO:0000256" key="2">
    <source>
        <dbReference type="ARBA" id="ARBA00023002"/>
    </source>
</evidence>
<dbReference type="SUPFAM" id="SSF51735">
    <property type="entry name" value="NAD(P)-binding Rossmann-fold domains"/>
    <property type="match status" value="1"/>
</dbReference>
<dbReference type="PRINTS" id="PR00080">
    <property type="entry name" value="SDRFAMILY"/>
</dbReference>
<dbReference type="PRINTS" id="PR00081">
    <property type="entry name" value="GDHRDH"/>
</dbReference>
<keyword evidence="2" id="KW-0560">Oxidoreductase</keyword>
<evidence type="ECO:0000313" key="4">
    <source>
        <dbReference type="EMBL" id="CAB4745052.1"/>
    </source>
</evidence>
<dbReference type="InterPro" id="IPR036291">
    <property type="entry name" value="NAD(P)-bd_dom_sf"/>
</dbReference>
<dbReference type="PROSITE" id="PS00061">
    <property type="entry name" value="ADH_SHORT"/>
    <property type="match status" value="1"/>
</dbReference>
<dbReference type="EMBL" id="CAFBQP010000054">
    <property type="protein sequence ID" value="CAB5064831.1"/>
    <property type="molecule type" value="Genomic_DNA"/>
</dbReference>
<proteinExistence type="inferred from homology"/>
<dbReference type="EMBL" id="CAEZXX010000141">
    <property type="protein sequence ID" value="CAB4721379.1"/>
    <property type="molecule type" value="Genomic_DNA"/>
</dbReference>
<dbReference type="InterPro" id="IPR002347">
    <property type="entry name" value="SDR_fam"/>
</dbReference>
<sequence>MTTYPFTRALVTGASSGIGEAIARELGAAGIPLVVVARRAERLGELARAYPGTEVIAGDLQTREGRLLVEARLASPVNPVDLLVNNAGFGTSGDFASVDPDRSEDEIGLNVVALTRLTRAVLPRLIDARRGWVLNVSSVVAFQPAPYLNVYAGTKAYVQSFSEGLHEELRKSGVVITSLCPGLTKTEFQSVSNTEHYAKQYPAMAWLSAERVARDGLADCARGRAISVPGAQYKGMVALVGITPRRLLRRLSGLVQRQ</sequence>
<dbReference type="AlphaFoldDB" id="A0A6J6TCC4"/>
<evidence type="ECO:0000256" key="1">
    <source>
        <dbReference type="ARBA" id="ARBA00006484"/>
    </source>
</evidence>
<dbReference type="PANTHER" id="PTHR44196:SF2">
    <property type="entry name" value="SHORT-CHAIN DEHYDROGENASE-RELATED"/>
    <property type="match status" value="1"/>
</dbReference>
<organism evidence="4">
    <name type="scientific">freshwater metagenome</name>
    <dbReference type="NCBI Taxonomy" id="449393"/>
    <lineage>
        <taxon>unclassified sequences</taxon>
        <taxon>metagenomes</taxon>
        <taxon>ecological metagenomes</taxon>
    </lineage>
</organism>
<dbReference type="Gene3D" id="3.40.50.720">
    <property type="entry name" value="NAD(P)-binding Rossmann-like Domain"/>
    <property type="match status" value="1"/>
</dbReference>
<dbReference type="GO" id="GO:0016020">
    <property type="term" value="C:membrane"/>
    <property type="evidence" value="ECO:0007669"/>
    <property type="project" value="TreeGrafter"/>
</dbReference>
<accession>A0A6J6TCC4</accession>
<comment type="similarity">
    <text evidence="1">Belongs to the short-chain dehydrogenases/reductases (SDR) family.</text>
</comment>
<dbReference type="GO" id="GO:0016491">
    <property type="term" value="F:oxidoreductase activity"/>
    <property type="evidence" value="ECO:0007669"/>
    <property type="project" value="UniProtKB-KW"/>
</dbReference>
<dbReference type="Pfam" id="PF00106">
    <property type="entry name" value="adh_short"/>
    <property type="match status" value="1"/>
</dbReference>
<evidence type="ECO:0000313" key="6">
    <source>
        <dbReference type="EMBL" id="CAB5064831.1"/>
    </source>
</evidence>
<name>A0A6J6TCC4_9ZZZZ</name>
<evidence type="ECO:0000313" key="5">
    <source>
        <dbReference type="EMBL" id="CAB4884414.1"/>
    </source>
</evidence>
<dbReference type="EMBL" id="CAFBLR010000210">
    <property type="protein sequence ID" value="CAB4884414.1"/>
    <property type="molecule type" value="Genomic_DNA"/>
</dbReference>
<gene>
    <name evidence="3" type="ORF">UFOPK2602_01761</name>
    <name evidence="4" type="ORF">UFOPK2806_00649</name>
    <name evidence="5" type="ORF">UFOPK3417_01717</name>
    <name evidence="6" type="ORF">UFOPK4306_01464</name>
</gene>
<reference evidence="4" key="1">
    <citation type="submission" date="2020-05" db="EMBL/GenBank/DDBJ databases">
        <authorList>
            <person name="Chiriac C."/>
            <person name="Salcher M."/>
            <person name="Ghai R."/>
            <person name="Kavagutti S V."/>
        </authorList>
    </citation>
    <scope>NUCLEOTIDE SEQUENCE</scope>
</reference>
<dbReference type="EMBL" id="CAEZYY010000006">
    <property type="protein sequence ID" value="CAB4745052.1"/>
    <property type="molecule type" value="Genomic_DNA"/>
</dbReference>
<evidence type="ECO:0000313" key="3">
    <source>
        <dbReference type="EMBL" id="CAB4721379.1"/>
    </source>
</evidence>
<protein>
    <submittedName>
        <fullName evidence="4">Unannotated protein</fullName>
    </submittedName>
</protein>
<dbReference type="InterPro" id="IPR020904">
    <property type="entry name" value="Sc_DH/Rdtase_CS"/>
</dbReference>
<dbReference type="PANTHER" id="PTHR44196">
    <property type="entry name" value="DEHYDROGENASE/REDUCTASE SDR FAMILY MEMBER 7B"/>
    <property type="match status" value="1"/>
</dbReference>
<dbReference type="PIRSF" id="PIRSF000126">
    <property type="entry name" value="11-beta-HSD1"/>
    <property type="match status" value="1"/>
</dbReference>